<dbReference type="AlphaFoldDB" id="A0A370HCS3"/>
<evidence type="ECO:0000313" key="5">
    <source>
        <dbReference type="Proteomes" id="UP000255355"/>
    </source>
</evidence>
<dbReference type="GO" id="GO:0003700">
    <property type="term" value="F:DNA-binding transcription factor activity"/>
    <property type="evidence" value="ECO:0007669"/>
    <property type="project" value="InterPro"/>
</dbReference>
<accession>A0A370HCS3</accession>
<dbReference type="InterPro" id="IPR018060">
    <property type="entry name" value="HTH_AraC"/>
</dbReference>
<gene>
    <name evidence="4" type="ORF">DFR68_102635</name>
</gene>
<dbReference type="Pfam" id="PF12833">
    <property type="entry name" value="HTH_18"/>
    <property type="match status" value="1"/>
</dbReference>
<dbReference type="Proteomes" id="UP000255355">
    <property type="component" value="Unassembled WGS sequence"/>
</dbReference>
<keyword evidence="1" id="KW-0238">DNA-binding</keyword>
<organism evidence="4 5">
    <name type="scientific">Nocardia mexicana</name>
    <dbReference type="NCBI Taxonomy" id="279262"/>
    <lineage>
        <taxon>Bacteria</taxon>
        <taxon>Bacillati</taxon>
        <taxon>Actinomycetota</taxon>
        <taxon>Actinomycetes</taxon>
        <taxon>Mycobacteriales</taxon>
        <taxon>Nocardiaceae</taxon>
        <taxon>Nocardia</taxon>
    </lineage>
</organism>
<name>A0A370HCS3_9NOCA</name>
<dbReference type="EMBL" id="QQAZ01000002">
    <property type="protein sequence ID" value="RDI54507.1"/>
    <property type="molecule type" value="Genomic_DNA"/>
</dbReference>
<evidence type="ECO:0000256" key="1">
    <source>
        <dbReference type="ARBA" id="ARBA00023125"/>
    </source>
</evidence>
<dbReference type="OrthoDB" id="9799345at2"/>
<evidence type="ECO:0000256" key="2">
    <source>
        <dbReference type="SAM" id="MobiDB-lite"/>
    </source>
</evidence>
<comment type="caution">
    <text evidence="4">The sequence shown here is derived from an EMBL/GenBank/DDBJ whole genome shotgun (WGS) entry which is preliminary data.</text>
</comment>
<feature type="region of interest" description="Disordered" evidence="2">
    <location>
        <begin position="28"/>
        <end position="47"/>
    </location>
</feature>
<dbReference type="SMART" id="SM00342">
    <property type="entry name" value="HTH_ARAC"/>
    <property type="match status" value="1"/>
</dbReference>
<proteinExistence type="predicted"/>
<feature type="domain" description="HTH araC/xylS-type" evidence="3">
    <location>
        <begin position="50"/>
        <end position="128"/>
    </location>
</feature>
<dbReference type="Gene3D" id="1.10.10.60">
    <property type="entry name" value="Homeodomain-like"/>
    <property type="match status" value="1"/>
</dbReference>
<protein>
    <submittedName>
        <fullName evidence="4">Helix-turn-helix protein</fullName>
    </submittedName>
</protein>
<dbReference type="PANTHER" id="PTHR47894:SF1">
    <property type="entry name" value="HTH-TYPE TRANSCRIPTIONAL REGULATOR VQSM"/>
    <property type="match status" value="1"/>
</dbReference>
<dbReference type="GO" id="GO:0000976">
    <property type="term" value="F:transcription cis-regulatory region binding"/>
    <property type="evidence" value="ECO:0007669"/>
    <property type="project" value="TreeGrafter"/>
</dbReference>
<dbReference type="PANTHER" id="PTHR47894">
    <property type="entry name" value="HTH-TYPE TRANSCRIPTIONAL REGULATOR GADX"/>
    <property type="match status" value="1"/>
</dbReference>
<keyword evidence="5" id="KW-1185">Reference proteome</keyword>
<dbReference type="PROSITE" id="PS01124">
    <property type="entry name" value="HTH_ARAC_FAMILY_2"/>
    <property type="match status" value="1"/>
</dbReference>
<evidence type="ECO:0000313" key="4">
    <source>
        <dbReference type="EMBL" id="RDI54507.1"/>
    </source>
</evidence>
<dbReference type="GO" id="GO:0005829">
    <property type="term" value="C:cytosol"/>
    <property type="evidence" value="ECO:0007669"/>
    <property type="project" value="TreeGrafter"/>
</dbReference>
<sequence>MANGQVALADSPLKVVTVTPITTARRRLCPAARPAPDTRPQRGQLDETAEAVRRYVRDSIGVADVRLPAVAHALGWSPRQLRVALQQAGTTYRDVRREAALRVARDLLESAGAQSMSITEIAARTGFA</sequence>
<dbReference type="STRING" id="1210089.GCA_001613165_04806"/>
<reference evidence="4 5" key="1">
    <citation type="submission" date="2018-07" db="EMBL/GenBank/DDBJ databases">
        <title>Genomic Encyclopedia of Type Strains, Phase IV (KMG-IV): sequencing the most valuable type-strain genomes for metagenomic binning, comparative biology and taxonomic classification.</title>
        <authorList>
            <person name="Goeker M."/>
        </authorList>
    </citation>
    <scope>NUCLEOTIDE SEQUENCE [LARGE SCALE GENOMIC DNA]</scope>
    <source>
        <strain evidence="4 5">DSM 44952</strain>
    </source>
</reference>
<evidence type="ECO:0000259" key="3">
    <source>
        <dbReference type="PROSITE" id="PS01124"/>
    </source>
</evidence>